<feature type="chain" id="PRO_5046442435" description="AlgX/AlgJ SGNH hydrolase-like domain-containing protein" evidence="1">
    <location>
        <begin position="34"/>
        <end position="405"/>
    </location>
</feature>
<organism evidence="2 3">
    <name type="scientific">Duganella lactea</name>
    <dbReference type="NCBI Taxonomy" id="2692173"/>
    <lineage>
        <taxon>Bacteria</taxon>
        <taxon>Pseudomonadati</taxon>
        <taxon>Pseudomonadota</taxon>
        <taxon>Betaproteobacteria</taxon>
        <taxon>Burkholderiales</taxon>
        <taxon>Oxalobacteraceae</taxon>
        <taxon>Telluria group</taxon>
        <taxon>Duganella</taxon>
    </lineage>
</organism>
<evidence type="ECO:0008006" key="4">
    <source>
        <dbReference type="Google" id="ProtNLM"/>
    </source>
</evidence>
<reference evidence="2 3" key="1">
    <citation type="submission" date="2019-12" db="EMBL/GenBank/DDBJ databases">
        <title>Novel species isolated from a subtropical stream in China.</title>
        <authorList>
            <person name="Lu H."/>
        </authorList>
    </citation>
    <scope>NUCLEOTIDE SEQUENCE [LARGE SCALE GENOMIC DNA]</scope>
    <source>
        <strain evidence="2 3">FT94W</strain>
    </source>
</reference>
<gene>
    <name evidence="2" type="ORF">GTP38_23095</name>
</gene>
<evidence type="ECO:0000313" key="3">
    <source>
        <dbReference type="Proteomes" id="UP000449678"/>
    </source>
</evidence>
<dbReference type="EMBL" id="WWCO01000024">
    <property type="protein sequence ID" value="MYM37218.1"/>
    <property type="molecule type" value="Genomic_DNA"/>
</dbReference>
<comment type="caution">
    <text evidence="2">The sequence shown here is derived from an EMBL/GenBank/DDBJ whole genome shotgun (WGS) entry which is preliminary data.</text>
</comment>
<evidence type="ECO:0000256" key="1">
    <source>
        <dbReference type="SAM" id="SignalP"/>
    </source>
</evidence>
<dbReference type="RefSeq" id="WP_160992559.1">
    <property type="nucleotide sequence ID" value="NZ_WWCO01000024.1"/>
</dbReference>
<dbReference type="Proteomes" id="UP000449678">
    <property type="component" value="Unassembled WGS sequence"/>
</dbReference>
<keyword evidence="3" id="KW-1185">Reference proteome</keyword>
<name>A0ABW9VCQ0_9BURK</name>
<evidence type="ECO:0000313" key="2">
    <source>
        <dbReference type="EMBL" id="MYM37218.1"/>
    </source>
</evidence>
<feature type="signal peptide" evidence="1">
    <location>
        <begin position="1"/>
        <end position="33"/>
    </location>
</feature>
<sequence>MRRPYAFLRAHAAKLGLLAVLSWPLAATFYAGAAQNTENRHLAPAPALPSSWSAFLALPAQTDAWINDHFGMRAALVALNNHLRFAAFREFPSIQMAAGRNGRLFLAAHGTNVEPYSAATAVCGGKVSASPGTTAYFNQLFADVARMGFQPKLLIVPSAPVVYSGDMPAWLTPRCAASQTAVTGVLNDPALSPAARAGIFYPLEEARRLAGSEDMFPKTWFHWAGPALGEMARLSLEHFWGPLPTPGAPLPTKSTWMLSDVNFLFPGVELSSLIVQPDLDAAHIAACYGPQCFPEFAAMQAAPQDVSRFHNPAAPPRRLLIISDSFGSKVSAWYARYYGEVEQVATNSFEHMSDADLALVRQRLFRDAPHTDLLLLYHDGGAVYNTLKFGMQRLHQQAPAVLAQH</sequence>
<keyword evidence="1" id="KW-0732">Signal</keyword>
<accession>A0ABW9VCQ0</accession>
<protein>
    <recommendedName>
        <fullName evidence="4">AlgX/AlgJ SGNH hydrolase-like domain-containing protein</fullName>
    </recommendedName>
</protein>
<proteinExistence type="predicted"/>